<reference evidence="8" key="1">
    <citation type="submission" date="2019-12" db="EMBL/GenBank/DDBJ databases">
        <title>The sialotranscriptome of the gopher-tortoise tick, Amblyomma tuberculatum.</title>
        <authorList>
            <person name="Karim S."/>
            <person name="Andersen J."/>
            <person name="Kumar D."/>
            <person name="Adamson S."/>
            <person name="Ennen J."/>
            <person name="Qualis C.P."/>
            <person name="Ribeiro J.M.C."/>
        </authorList>
    </citation>
    <scope>NUCLEOTIDE SEQUENCE</scope>
    <source>
        <strain evidence="8">Removed</strain>
        <tissue evidence="8">Salivary glands</tissue>
    </source>
</reference>
<comment type="caution">
    <text evidence="5">Lacks conserved residue(s) required for the propagation of feature annotation.</text>
</comment>
<feature type="active site" evidence="5">
    <location>
        <position position="315"/>
    </location>
</feature>
<feature type="chain" id="PRO_5027037862" evidence="6">
    <location>
        <begin position="17"/>
        <end position="477"/>
    </location>
</feature>
<dbReference type="PROSITE" id="PS50215">
    <property type="entry name" value="ADAM_MEPRO"/>
    <property type="match status" value="1"/>
</dbReference>
<feature type="signal peptide" evidence="6">
    <location>
        <begin position="1"/>
        <end position="16"/>
    </location>
</feature>
<evidence type="ECO:0000256" key="4">
    <source>
        <dbReference type="ARBA" id="ARBA00023049"/>
    </source>
</evidence>
<protein>
    <submittedName>
        <fullName evidence="8">Putative secreted metalloprotease</fullName>
    </submittedName>
</protein>
<evidence type="ECO:0000256" key="3">
    <source>
        <dbReference type="ARBA" id="ARBA00022833"/>
    </source>
</evidence>
<name>A0A6M2E5N4_9ACAR</name>
<dbReference type="PANTHER" id="PTHR11905">
    <property type="entry name" value="ADAM A DISINTEGRIN AND METALLOPROTEASE DOMAIN"/>
    <property type="match status" value="1"/>
</dbReference>
<dbReference type="InterPro" id="IPR001590">
    <property type="entry name" value="Peptidase_M12B"/>
</dbReference>
<evidence type="ECO:0000256" key="5">
    <source>
        <dbReference type="PROSITE-ProRule" id="PRU00276"/>
    </source>
</evidence>
<feature type="domain" description="Peptidase M12B" evidence="7">
    <location>
        <begin position="167"/>
        <end position="386"/>
    </location>
</feature>
<accession>A0A6M2E5N4</accession>
<feature type="binding site" evidence="5">
    <location>
        <position position="318"/>
    </location>
    <ligand>
        <name>Zn(2+)</name>
        <dbReference type="ChEBI" id="CHEBI:29105"/>
        <note>catalytic</note>
    </ligand>
</feature>
<keyword evidence="1 8" id="KW-0645">Protease</keyword>
<organism evidence="8">
    <name type="scientific">Amblyomma tuberculatum</name>
    <dbReference type="NCBI Taxonomy" id="48802"/>
    <lineage>
        <taxon>Eukaryota</taxon>
        <taxon>Metazoa</taxon>
        <taxon>Ecdysozoa</taxon>
        <taxon>Arthropoda</taxon>
        <taxon>Chelicerata</taxon>
        <taxon>Arachnida</taxon>
        <taxon>Acari</taxon>
        <taxon>Parasitiformes</taxon>
        <taxon>Ixodida</taxon>
        <taxon>Ixodoidea</taxon>
        <taxon>Ixodidae</taxon>
        <taxon>Amblyomminae</taxon>
        <taxon>Amblyomma</taxon>
    </lineage>
</organism>
<evidence type="ECO:0000256" key="6">
    <source>
        <dbReference type="SAM" id="SignalP"/>
    </source>
</evidence>
<dbReference type="GO" id="GO:0046872">
    <property type="term" value="F:metal ion binding"/>
    <property type="evidence" value="ECO:0007669"/>
    <property type="project" value="UniProtKB-KW"/>
</dbReference>
<dbReference type="GO" id="GO:0004222">
    <property type="term" value="F:metalloendopeptidase activity"/>
    <property type="evidence" value="ECO:0007669"/>
    <property type="project" value="InterPro"/>
</dbReference>
<dbReference type="CDD" id="cd04272">
    <property type="entry name" value="ZnMc_salivary_gland_MPs"/>
    <property type="match status" value="1"/>
</dbReference>
<dbReference type="AlphaFoldDB" id="A0A6M2E5N4"/>
<dbReference type="Pfam" id="PF13582">
    <property type="entry name" value="Reprolysin_3"/>
    <property type="match status" value="1"/>
</dbReference>
<dbReference type="PANTHER" id="PTHR11905:SF159">
    <property type="entry name" value="ADAM METALLOPROTEASE"/>
    <property type="match status" value="1"/>
</dbReference>
<dbReference type="InterPro" id="IPR024079">
    <property type="entry name" value="MetalloPept_cat_dom_sf"/>
</dbReference>
<proteinExistence type="predicted"/>
<keyword evidence="4 8" id="KW-0482">Metalloprotease</keyword>
<evidence type="ECO:0000313" key="8">
    <source>
        <dbReference type="EMBL" id="NOV53746.1"/>
    </source>
</evidence>
<dbReference type="Gene3D" id="3.40.390.10">
    <property type="entry name" value="Collagenase (Catalytic Domain)"/>
    <property type="match status" value="1"/>
</dbReference>
<evidence type="ECO:0000256" key="1">
    <source>
        <dbReference type="ARBA" id="ARBA00022670"/>
    </source>
</evidence>
<evidence type="ECO:0000259" key="7">
    <source>
        <dbReference type="PROSITE" id="PS50215"/>
    </source>
</evidence>
<dbReference type="GO" id="GO:0006509">
    <property type="term" value="P:membrane protein ectodomain proteolysis"/>
    <property type="evidence" value="ECO:0007669"/>
    <property type="project" value="TreeGrafter"/>
</dbReference>
<dbReference type="SUPFAM" id="SSF55486">
    <property type="entry name" value="Metalloproteases ('zincins'), catalytic domain"/>
    <property type="match status" value="1"/>
</dbReference>
<keyword evidence="2" id="KW-0378">Hydrolase</keyword>
<sequence>MRITLFVLLFGGYATAAEHPSVVFPRLLEERADTGAKTVRIHDKLTLSLQKASVAAKNFRVRRVVDGRTVTTFVDGAHIEKSLYDDAEKLATMSVTIEDGRVLLNGLIGPSHRIVPIPGSERSEDGEIPHAIHKVEAKIYDKEVLGQSAKAALNGVTERADSLPSEVLIEVFLVSDSKHNVVFATFQDLATYLCVCINSVNLRYKQSRDPNFRLLLTGIEKSEEEPYNAGNENNMYDDGTIEKFKKHAKSHVGDYGYADVVFLLTGRELFTVMGNAINNAVTGIAFMAGVCTAEFVGIGEEKPGSYDVIHTFAHEVAHLLGASHDGDRPVRSMPNRPGSEACPWEDGYMMSYIDGGAKHQRLSSCSLEQIKFVLLLRGISCWGTGSGNEYVVEDAFPGQFLTDKAYCRRMFPTLTSIYPNTTHTLSSKCKMKCCYDSMIFSTTTCFTVDIPDYMSCGYEKVCFVGDCLSKAYIRSLP</sequence>
<dbReference type="EMBL" id="GIDH01001803">
    <property type="protein sequence ID" value="NOV53746.1"/>
    <property type="molecule type" value="Transcribed_RNA"/>
</dbReference>
<dbReference type="InterPro" id="IPR034030">
    <property type="entry name" value="ZnMc_salivary_gland_MPs"/>
</dbReference>
<feature type="binding site" evidence="5">
    <location>
        <position position="324"/>
    </location>
    <ligand>
        <name>Zn(2+)</name>
        <dbReference type="ChEBI" id="CHEBI:29105"/>
        <note>catalytic</note>
    </ligand>
</feature>
<keyword evidence="5" id="KW-0479">Metal-binding</keyword>
<feature type="binding site" evidence="5">
    <location>
        <position position="314"/>
    </location>
    <ligand>
        <name>Zn(2+)</name>
        <dbReference type="ChEBI" id="CHEBI:29105"/>
        <note>catalytic</note>
    </ligand>
</feature>
<evidence type="ECO:0000256" key="2">
    <source>
        <dbReference type="ARBA" id="ARBA00022801"/>
    </source>
</evidence>
<keyword evidence="3 5" id="KW-0862">Zinc</keyword>
<keyword evidence="6" id="KW-0732">Signal</keyword>
<dbReference type="Gene3D" id="3.40.1620.60">
    <property type="match status" value="1"/>
</dbReference>